<dbReference type="Proteomes" id="UP000677515">
    <property type="component" value="Plasmid pERA53"/>
</dbReference>
<proteinExistence type="predicted"/>
<dbReference type="EMBL" id="AP024330">
    <property type="protein sequence ID" value="BCQ37371.1"/>
    <property type="molecule type" value="Genomic_DNA"/>
</dbReference>
<evidence type="ECO:0000313" key="1">
    <source>
        <dbReference type="EMBL" id="BCQ37371.1"/>
    </source>
</evidence>
<evidence type="ECO:0000313" key="2">
    <source>
        <dbReference type="Proteomes" id="UP000677515"/>
    </source>
</evidence>
<protein>
    <submittedName>
        <fullName evidence="1">Uncharacterized protein</fullName>
    </submittedName>
</protein>
<keyword evidence="2" id="KW-1185">Reference proteome</keyword>
<organism evidence="1 2">
    <name type="scientific">Erwinia rhapontici</name>
    <name type="common">Pectobacterium rhapontici</name>
    <dbReference type="NCBI Taxonomy" id="55212"/>
    <lineage>
        <taxon>Bacteria</taxon>
        <taxon>Pseudomonadati</taxon>
        <taxon>Pseudomonadota</taxon>
        <taxon>Gammaproteobacteria</taxon>
        <taxon>Enterobacterales</taxon>
        <taxon>Erwiniaceae</taxon>
        <taxon>Erwinia</taxon>
    </lineage>
</organism>
<dbReference type="RefSeq" id="WP_171149717.1">
    <property type="nucleotide sequence ID" value="NZ_AP024330.1"/>
</dbReference>
<dbReference type="Gene3D" id="1.10.1220.10">
    <property type="entry name" value="Met repressor-like"/>
    <property type="match status" value="1"/>
</dbReference>
<dbReference type="InterPro" id="IPR013321">
    <property type="entry name" value="Arc_rbn_hlx_hlx"/>
</dbReference>
<accession>A0ABN6DRU5</accession>
<sequence>MVMLNARIDDELKKRVDPMLQAIDCTATQAISGLWHYIDQHGRLPFFIESRTYTPEDALIDLLTHLQSAGYLLTVSGERMAAGEDARENRLAVCTALTPLQKLVQDDLRRVQFGRDGEHLVNYLQTPAGEAYLALTICVNILGNEANDHNQAMYLNRAQHFRTELEALEKRMSEMGLYQHEPAVRSYHAVGQHCAAEIFQPESYGHGAWQVRVTLKPGKKGSEPGDPYWYGLPFPTIPGRIFNPGTPYSIPVSGKHGTEIGFKFVEGVSFFHMYSNGMPEEQNENSAETVTTLLCRHVDEILAGFNAS</sequence>
<geneLocation type="plasmid" evidence="1 2">
    <name>pERA53</name>
</geneLocation>
<name>A0ABN6DRU5_ERWRD</name>
<keyword evidence="1" id="KW-0614">Plasmid</keyword>
<gene>
    <name evidence="1" type="ORF">ERHA53_47140</name>
</gene>
<reference evidence="1 2" key="1">
    <citation type="submission" date="2021-01" db="EMBL/GenBank/DDBJ databases">
        <title>Complete genome sequence of Erwinia rhapontici MAFF 311153.</title>
        <authorList>
            <person name="Morohoshi T."/>
            <person name="Someya N."/>
        </authorList>
    </citation>
    <scope>NUCLEOTIDE SEQUENCE [LARGE SCALE GENOMIC DNA]</scope>
    <source>
        <strain evidence="1 2">MAFF 311153</strain>
        <plasmid evidence="1 2">pERA53</plasmid>
    </source>
</reference>